<reference evidence="2 3" key="1">
    <citation type="journal article" date="2018" name="New Phytol.">
        <title>Phylogenomics of Endogonaceae and evolution of mycorrhizas within Mucoromycota.</title>
        <authorList>
            <person name="Chang Y."/>
            <person name="Desiro A."/>
            <person name="Na H."/>
            <person name="Sandor L."/>
            <person name="Lipzen A."/>
            <person name="Clum A."/>
            <person name="Barry K."/>
            <person name="Grigoriev I.V."/>
            <person name="Martin F.M."/>
            <person name="Stajich J.E."/>
            <person name="Smith M.E."/>
            <person name="Bonito G."/>
            <person name="Spatafora J.W."/>
        </authorList>
    </citation>
    <scope>NUCLEOTIDE SEQUENCE [LARGE SCALE GENOMIC DNA]</scope>
    <source>
        <strain evidence="2 3">AD002</strain>
    </source>
</reference>
<dbReference type="EMBL" id="RBNJ01005509">
    <property type="protein sequence ID" value="RUS29179.1"/>
    <property type="molecule type" value="Genomic_DNA"/>
</dbReference>
<evidence type="ECO:0000313" key="2">
    <source>
        <dbReference type="EMBL" id="RUS29179.1"/>
    </source>
</evidence>
<protein>
    <submittedName>
        <fullName evidence="2">Uncharacterized protein</fullName>
    </submittedName>
</protein>
<comment type="caution">
    <text evidence="2">The sequence shown here is derived from an EMBL/GenBank/DDBJ whole genome shotgun (WGS) entry which is preliminary data.</text>
</comment>
<dbReference type="AlphaFoldDB" id="A0A433QHD9"/>
<evidence type="ECO:0000313" key="3">
    <source>
        <dbReference type="Proteomes" id="UP000274822"/>
    </source>
</evidence>
<keyword evidence="3" id="KW-1185">Reference proteome</keyword>
<feature type="region of interest" description="Disordered" evidence="1">
    <location>
        <begin position="86"/>
        <end position="105"/>
    </location>
</feature>
<organism evidence="2 3">
    <name type="scientific">Jimgerdemannia flammicorona</name>
    <dbReference type="NCBI Taxonomy" id="994334"/>
    <lineage>
        <taxon>Eukaryota</taxon>
        <taxon>Fungi</taxon>
        <taxon>Fungi incertae sedis</taxon>
        <taxon>Mucoromycota</taxon>
        <taxon>Mucoromycotina</taxon>
        <taxon>Endogonomycetes</taxon>
        <taxon>Endogonales</taxon>
        <taxon>Endogonaceae</taxon>
        <taxon>Jimgerdemannia</taxon>
    </lineage>
</organism>
<feature type="compositionally biased region" description="Acidic residues" evidence="1">
    <location>
        <begin position="90"/>
        <end position="105"/>
    </location>
</feature>
<accession>A0A433QHD9</accession>
<dbReference type="Proteomes" id="UP000274822">
    <property type="component" value="Unassembled WGS sequence"/>
</dbReference>
<gene>
    <name evidence="2" type="ORF">BC938DRAFT_480958</name>
</gene>
<evidence type="ECO:0000256" key="1">
    <source>
        <dbReference type="SAM" id="MobiDB-lite"/>
    </source>
</evidence>
<proteinExistence type="predicted"/>
<sequence>MHYCYFDYRFCNFNIFIFYASDANDEKDQTSDVEDDDQGLVIQSVHLNIIQEENAKQDEVNNENMSDSSSSVAEEMTNVFLVEGGPEIREEQEDMSEEEDNLDERAEEADVSVLKEPCISHIGEAPSMSNEDWAVIMTKIEQYRKKIPASQRLFDPLHYYIVDHSERHGPTTKLLDKHFPSMRGSLSKEINFSLPVLSGKDAEVFDMLVMADNVEDIQAETLKDRIVKKLMSKVTSYNNYVIICTSVDAVSMRNHNMMSEMEHTARNIMPFIDATAGQQQRFQIYYGEKSLRATAMRRNKGGDPTKRARTGYKVDVLIELDSLWKPTIGCGEVSGGLPRCSISKEWADTLKLALELRDVWALAQDELEGVDATKLVVWGFIVVERKLRIYALVAAGGLFHFLLISQTSIPSSVDDLWSAQVAYLTMMAFQEKLETTMKVLCDLNRQKVMFLRSGYKRKFVQEKQPVIVGSPKRYI</sequence>
<name>A0A433QHD9_9FUNG</name>